<sequence length="2464" mass="278575">MTVTRCKTSRMSVTHAGASTGRSTWAKMAAKLGPGSVSSPGCAGAMERVLPMLLVQIPAKETAQLGSRAQLHREQEALGSLTAAGSLQVLSLAPGSRGGSSCCLQGPFGHFIWEDTRDSSSSISADKPKLLAVSEDYELRIYEFDLKDGRCNATLSHSCCGRTLQRLIEDQGVNISFKSLRILSFHNNTALLLINRCLVLRIVFSGRESGSILDCFPLPLPAQTTDTVIDVQLCRGLLFVLSTLGWIYIFDTSDGMHVAHVDLALLQEDSEQHEAASVSSFTSLKVSQDLDILVIVSSSNTAIALNLNLYFRQHPGHLLCEGTLEDLPIEGPAGIDEDDLANSVHNMKLTKVSFQVDRSWRAQLSSLNETTRSLKPEVSCCAPWFQGVLHLESPESGNHTPVVPNHVFIPGDVTCGRCAFPQKRHIETGDPRRPWEAMHLREQEQPAELKCMSVTAFTALFTCAVGTTSCTIVLWDLETQSMQCFSLSQKCTPVDSSGDQQLCLVLTENGLSLILFGLTQEEFLNRLMIHGSASTVDSLCHLNGWGRCSIPIHALEAGIENRQLDTVDFFLKSKENLLTPSSKSPVPDQLHHFSSQLYLTQVEEMTAALDLLCSAIRESDSETQSKHFAEQLLHLTLSFLNRQIKELFAHTEEIDEHLQKGVDILTSYINELRTFMIKFPWKPADATDEYDVNKDVLTVKEGKIWEKLNFEEVIADAILNNKIPEAQTFFRITNHPAQRLEELVRIGLDLVFDSLKKNNVEEASTLLRNMGFNVEDELLKICFYTTDKNIRDFLVEVLKEKECFSEKERRTVDFVHQVEKFYSGHFQENVQVQSFPRYWIKEQDYFKHKSILDTFLKRDKKDEFNEQDYRIALNWAHWWDPQTQQCILLPRISPEEYKAHSPDALWKYLTARHDWSSVSLWIEEFQTQETGSPQQNKWPPLSVDVIDQNTCCNSYMRNKILDKLARSGVFLTSELEDYELFLLRLSRIGGVMQDTLPVQSYRSSGGWDFHSHFILYCLEHGLQHLLYVYLDYYKLSPGNCPFLEKKELHEAHPWLEFLVQCRQVSSNLTDPKLIFQASLANAQILIPTNQASVSSMLLEGHTLLALATTMYAPGGVSQVIQNEESENCLKKVDPQLLKMALTPYPKLKAALFPQCTAPSILPSDITLYHLIQSLPPFDPSRLFGWQSANTLAIGDTASQLPHFSSPDLVSKYAVVERLNYAYYLHHGRPSFAFGTFLVQELIKSKTPKQLIQQVGKEAYTLGLASSHSPSVGTACVCFLELLGLGSLKLRVDMKMANVILGYKCRNEDVHPSFIRESLAEKLSKLADGDKATTEELLVLLEEGVWSSIEQQGWNRLSSESSSQWALVLQFCTAHSMKLSVSYLRECAKANDWLQFLVHSQLHNYHPEEVKSLLQYFNPILQSHLKLAFEKLSSGSISRVDGDQDYQYLQELERNREEMRDFFEILHQCSEESASWCWLLAEAVKQRAPILSVLASCLQGASAVPCLCVWIVTSVEDRVAAEAMEHIQASVEDYPWSLEDLSIIWRTVLTRQKSHTLIRGFRLFIKDSPLLLIMEMYELCMFFKNYEKAKVKLVEFQKSLETLDTAATKVLPVIPATWIKDQVCFLLKLMPRQCETQYELGKTLQLLVGTEHLFSDGPDVQKLCALSQILKDTPIAINPAVINNYSTETFQHECRSILEKLKADGQFAVARRVAELAALPADSLVIEQLTQEMKTLEHTQQWLLKHTRIDFWKKCHEIFKKNSISNRAASSFFSSQVPVVSEHTTDQGSLEERHLLLTLVGYWLAREEPVPLEELEELEKQTWICRITQHTCGGGPEETQPSPSQKKSAGAELSFDSLADEFSFSKLAALNASKYLDLNGLPSKEMCENTLGRKERESLHVLVGQLLDGGCVHEASRVCRYFLFYSQDVALVLHCRALASAETSTEDLHPEIRALLPSAALPEDQESPSVPLRKVHSTSSLDSQSFMMAPSTDEVARNLQALTSKCLHGKNSCRQVLCLYELAKELGCSYEDVAARDSEAMLRTILASQRPDRCRQAQVFISTQGLEPDTVAELVAEEVTRELLTPSEGTGGEKQPFNPAENQTFLQLTAICQDRTLVGMKLLDRIPSVPHGELSCTTELLILAHHCFTFTCHMEGIIRVLQAARMLTDNHLAPNEEYGLVVRLLTGIGRYNEMTYIFDLLHQKHYFEVLMRKKLDPSGTLKTALLDYIKRCRPGDSEKHNMIALCFSMCREIGENHEAAACIQLKLIESQPWEESLKDGAQLKQLLLKALTLMLDAAESYAKDSCVRQALHCKRLTKLITLQIHFLNTGQNTMLINLGHQKLMDCIMALPRFYQASIVAEAYDFVPDWAEVLYQQVILKGNFSYLEEFKQQKLLRPNIFEDISKKYKQHQPTDRVTENLKKLLSYCEDIYLHYKLAYEHRFFEIVNVLLKDPQTGCCLKDMLTG</sequence>
<dbReference type="GO" id="GO:0030424">
    <property type="term" value="C:axon"/>
    <property type="evidence" value="ECO:0007669"/>
    <property type="project" value="TreeGrafter"/>
</dbReference>
<gene>
    <name evidence="3" type="primary">Spg11</name>
    <name evidence="3" type="ORF">PHOROB_LOCUS5759</name>
</gene>
<dbReference type="GO" id="GO:0008088">
    <property type="term" value="P:axo-dendritic transport"/>
    <property type="evidence" value="ECO:0007669"/>
    <property type="project" value="TreeGrafter"/>
</dbReference>
<dbReference type="InterPro" id="IPR028107">
    <property type="entry name" value="Spatacsin_C_dom"/>
</dbReference>
<organism evidence="3 4">
    <name type="scientific">Phodopus roborovskii</name>
    <name type="common">Roborovski's desert hamster</name>
    <name type="synonym">Cricetulus roborovskii</name>
    <dbReference type="NCBI Taxonomy" id="109678"/>
    <lineage>
        <taxon>Eukaryota</taxon>
        <taxon>Metazoa</taxon>
        <taxon>Chordata</taxon>
        <taxon>Craniata</taxon>
        <taxon>Vertebrata</taxon>
        <taxon>Euteleostomi</taxon>
        <taxon>Mammalia</taxon>
        <taxon>Eutheria</taxon>
        <taxon>Euarchontoglires</taxon>
        <taxon>Glires</taxon>
        <taxon>Rodentia</taxon>
        <taxon>Myomorpha</taxon>
        <taxon>Muroidea</taxon>
        <taxon>Cricetidae</taxon>
        <taxon>Cricetinae</taxon>
        <taxon>Phodopus</taxon>
    </lineage>
</organism>
<proteinExistence type="predicted"/>
<dbReference type="Proteomes" id="UP001152836">
    <property type="component" value="Unassembled WGS sequence"/>
</dbReference>
<dbReference type="GO" id="GO:0007268">
    <property type="term" value="P:chemical synaptic transmission"/>
    <property type="evidence" value="ECO:0007669"/>
    <property type="project" value="TreeGrafter"/>
</dbReference>
<dbReference type="GO" id="GO:0030425">
    <property type="term" value="C:dendrite"/>
    <property type="evidence" value="ECO:0007669"/>
    <property type="project" value="TreeGrafter"/>
</dbReference>
<accession>A0AAU9Z723</accession>
<dbReference type="PANTHER" id="PTHR13650:SF0">
    <property type="entry name" value="SPATACSIN"/>
    <property type="match status" value="1"/>
</dbReference>
<evidence type="ECO:0000259" key="2">
    <source>
        <dbReference type="Pfam" id="PF14649"/>
    </source>
</evidence>
<name>A0AAU9Z723_PHORO</name>
<dbReference type="GO" id="GO:0007409">
    <property type="term" value="P:axonogenesis"/>
    <property type="evidence" value="ECO:0007669"/>
    <property type="project" value="TreeGrafter"/>
</dbReference>
<dbReference type="InterPro" id="IPR028103">
    <property type="entry name" value="Spatacsin"/>
</dbReference>
<dbReference type="GO" id="GO:0005737">
    <property type="term" value="C:cytoplasm"/>
    <property type="evidence" value="ECO:0007669"/>
    <property type="project" value="TreeGrafter"/>
</dbReference>
<keyword evidence="4" id="KW-1185">Reference proteome</keyword>
<evidence type="ECO:0000313" key="4">
    <source>
        <dbReference type="Proteomes" id="UP001152836"/>
    </source>
</evidence>
<evidence type="ECO:0000256" key="1">
    <source>
        <dbReference type="SAM" id="MobiDB-lite"/>
    </source>
</evidence>
<comment type="caution">
    <text evidence="3">The sequence shown here is derived from an EMBL/GenBank/DDBJ whole genome shotgun (WGS) entry which is preliminary data.</text>
</comment>
<dbReference type="SUPFAM" id="SSF50978">
    <property type="entry name" value="WD40 repeat-like"/>
    <property type="match status" value="1"/>
</dbReference>
<dbReference type="EMBL" id="CALSGD010001400">
    <property type="protein sequence ID" value="CAH6787981.1"/>
    <property type="molecule type" value="Genomic_DNA"/>
</dbReference>
<reference evidence="3" key="1">
    <citation type="submission" date="2022-06" db="EMBL/GenBank/DDBJ databases">
        <authorList>
            <person name="Andreotti S."/>
            <person name="Wyler E."/>
        </authorList>
    </citation>
    <scope>NUCLEOTIDE SEQUENCE</scope>
</reference>
<dbReference type="GO" id="GO:0045202">
    <property type="term" value="C:synapse"/>
    <property type="evidence" value="ECO:0007669"/>
    <property type="project" value="TreeGrafter"/>
</dbReference>
<feature type="region of interest" description="Disordered" evidence="1">
    <location>
        <begin position="1"/>
        <end position="20"/>
    </location>
</feature>
<dbReference type="GO" id="GO:0048489">
    <property type="term" value="P:synaptic vesicle transport"/>
    <property type="evidence" value="ECO:0007669"/>
    <property type="project" value="TreeGrafter"/>
</dbReference>
<dbReference type="PANTHER" id="PTHR13650">
    <property type="entry name" value="SPATACSIN"/>
    <property type="match status" value="1"/>
</dbReference>
<feature type="compositionally biased region" description="Polar residues" evidence="1">
    <location>
        <begin position="1"/>
        <end position="12"/>
    </location>
</feature>
<feature type="domain" description="Spatacsin C-terminal" evidence="2">
    <location>
        <begin position="2116"/>
        <end position="2408"/>
    </location>
</feature>
<protein>
    <submittedName>
        <fullName evidence="3">Spg11 protein</fullName>
    </submittedName>
</protein>
<dbReference type="Pfam" id="PF14649">
    <property type="entry name" value="Spatacsin_C"/>
    <property type="match status" value="1"/>
</dbReference>
<evidence type="ECO:0000313" key="3">
    <source>
        <dbReference type="EMBL" id="CAH6787981.1"/>
    </source>
</evidence>
<dbReference type="InterPro" id="IPR036322">
    <property type="entry name" value="WD40_repeat_dom_sf"/>
</dbReference>